<dbReference type="PROSITE" id="PS50222">
    <property type="entry name" value="EF_HAND_2"/>
    <property type="match status" value="1"/>
</dbReference>
<dbReference type="Pfam" id="PF00069">
    <property type="entry name" value="Pkinase"/>
    <property type="match status" value="1"/>
</dbReference>
<dbReference type="AlphaFoldDB" id="A0A6A4XJW4"/>
<gene>
    <name evidence="5" type="ORF">As57867_025114</name>
</gene>
<dbReference type="GO" id="GO:0005524">
    <property type="term" value="F:ATP binding"/>
    <property type="evidence" value="ECO:0007669"/>
    <property type="project" value="InterPro"/>
</dbReference>
<evidence type="ECO:0000259" key="4">
    <source>
        <dbReference type="PROSITE" id="PS50222"/>
    </source>
</evidence>
<dbReference type="SUPFAM" id="SSF56112">
    <property type="entry name" value="Protein kinase-like (PK-like)"/>
    <property type="match status" value="1"/>
</dbReference>
<dbReference type="PANTHER" id="PTHR44167:SF24">
    <property type="entry name" value="SERINE_THREONINE-PROTEIN KINASE CHK2"/>
    <property type="match status" value="1"/>
</dbReference>
<feature type="domain" description="Protein kinase" evidence="3">
    <location>
        <begin position="171"/>
        <end position="362"/>
    </location>
</feature>
<dbReference type="InterPro" id="IPR011009">
    <property type="entry name" value="Kinase-like_dom_sf"/>
</dbReference>
<dbReference type="GO" id="GO:0044773">
    <property type="term" value="P:mitotic DNA damage checkpoint signaling"/>
    <property type="evidence" value="ECO:0007669"/>
    <property type="project" value="TreeGrafter"/>
</dbReference>
<dbReference type="InterPro" id="IPR000719">
    <property type="entry name" value="Prot_kinase_dom"/>
</dbReference>
<keyword evidence="1" id="KW-0106">Calcium</keyword>
<proteinExistence type="inferred from homology"/>
<dbReference type="GO" id="GO:0005634">
    <property type="term" value="C:nucleus"/>
    <property type="evidence" value="ECO:0007669"/>
    <property type="project" value="TreeGrafter"/>
</dbReference>
<dbReference type="SUPFAM" id="SSF47473">
    <property type="entry name" value="EF-hand"/>
    <property type="match status" value="1"/>
</dbReference>
<dbReference type="Gene3D" id="1.10.238.10">
    <property type="entry name" value="EF-hand"/>
    <property type="match status" value="1"/>
</dbReference>
<protein>
    <submittedName>
        <fullName evidence="5">Uncharacterized protein</fullName>
    </submittedName>
</protein>
<organism evidence="5">
    <name type="scientific">Aphanomyces stellatus</name>
    <dbReference type="NCBI Taxonomy" id="120398"/>
    <lineage>
        <taxon>Eukaryota</taxon>
        <taxon>Sar</taxon>
        <taxon>Stramenopiles</taxon>
        <taxon>Oomycota</taxon>
        <taxon>Saprolegniomycetes</taxon>
        <taxon>Saprolegniales</taxon>
        <taxon>Verrucalvaceae</taxon>
        <taxon>Aphanomyces</taxon>
    </lineage>
</organism>
<dbReference type="PANTHER" id="PTHR44167">
    <property type="entry name" value="OVARIAN-SPECIFIC SERINE/THREONINE-PROTEIN KINASE LOK-RELATED"/>
    <property type="match status" value="1"/>
</dbReference>
<dbReference type="InterPro" id="IPR011992">
    <property type="entry name" value="EF-hand-dom_pair"/>
</dbReference>
<accession>A0A6A4XJW4</accession>
<feature type="non-terminal residue" evidence="5">
    <location>
        <position position="362"/>
    </location>
</feature>
<reference evidence="5" key="1">
    <citation type="submission" date="2019-06" db="EMBL/GenBank/DDBJ databases">
        <title>Genomics analysis of Aphanomyces spp. identifies a new class of oomycete effector associated with host adaptation.</title>
        <authorList>
            <person name="Gaulin E."/>
        </authorList>
    </citation>
    <scope>NUCLEOTIDE SEQUENCE</scope>
    <source>
        <strain evidence="5">CBS 578.67</strain>
    </source>
</reference>
<dbReference type="OrthoDB" id="62240at2759"/>
<dbReference type="GO" id="GO:0005737">
    <property type="term" value="C:cytoplasm"/>
    <property type="evidence" value="ECO:0007669"/>
    <property type="project" value="TreeGrafter"/>
</dbReference>
<evidence type="ECO:0000313" key="5">
    <source>
        <dbReference type="EMBL" id="KAF0682704.1"/>
    </source>
</evidence>
<evidence type="ECO:0000256" key="1">
    <source>
        <dbReference type="ARBA" id="ARBA00022837"/>
    </source>
</evidence>
<feature type="domain" description="EF-hand" evidence="4">
    <location>
        <begin position="170"/>
        <end position="197"/>
    </location>
</feature>
<evidence type="ECO:0000256" key="2">
    <source>
        <dbReference type="ARBA" id="ARBA00024334"/>
    </source>
</evidence>
<sequence length="362" mass="41288">MKLLLADMPVEVQDGKLVQRKRQSYSWAAFMDGTHPVHLNVRLSCFKSILNDSQFQACNQDLLRELVFAKDIHGREVIQITDEASRQYINSRLYYCGRYEIFEGPSVHVSSTAVVVMAYDHGICAQVVEENAKHGKLDFAGFVSCNEILGPSLSKNMGNAEHGTREEITAFSLWDTNGDGLLSMDEYLRYCAQQFGKIKVAMKFMKNAEEYKREVQNRTSLDAKYVLSFLPSVKEETFQADLKNLRNLGGYSMADYPHVVVMPAADRSLDDIYRKERPNESERRNLLQQVAEALQYLHSKELVHGDVKKLNVVRVDNHLKLIDLDATTDFGAPRWLLLFVVSAPRPMSLDDETYTTIWISSE</sequence>
<dbReference type="PROSITE" id="PS50011">
    <property type="entry name" value="PROTEIN_KINASE_DOM"/>
    <property type="match status" value="1"/>
</dbReference>
<dbReference type="EMBL" id="VJMH01007498">
    <property type="protein sequence ID" value="KAF0682704.1"/>
    <property type="molecule type" value="Genomic_DNA"/>
</dbReference>
<evidence type="ECO:0000259" key="3">
    <source>
        <dbReference type="PROSITE" id="PS50011"/>
    </source>
</evidence>
<name>A0A6A4XJW4_9STRA</name>
<dbReference type="PROSITE" id="PS00018">
    <property type="entry name" value="EF_HAND_1"/>
    <property type="match status" value="1"/>
</dbReference>
<dbReference type="InterPro" id="IPR018247">
    <property type="entry name" value="EF_Hand_1_Ca_BS"/>
</dbReference>
<dbReference type="InterPro" id="IPR002048">
    <property type="entry name" value="EF_hand_dom"/>
</dbReference>
<dbReference type="GO" id="GO:0004674">
    <property type="term" value="F:protein serine/threonine kinase activity"/>
    <property type="evidence" value="ECO:0007669"/>
    <property type="project" value="TreeGrafter"/>
</dbReference>
<dbReference type="Gene3D" id="1.10.510.10">
    <property type="entry name" value="Transferase(Phosphotransferase) domain 1"/>
    <property type="match status" value="1"/>
</dbReference>
<dbReference type="GO" id="GO:0005509">
    <property type="term" value="F:calcium ion binding"/>
    <property type="evidence" value="ECO:0007669"/>
    <property type="project" value="InterPro"/>
</dbReference>
<comment type="similarity">
    <text evidence="2">Belongs to the protein kinase superfamily. Ser/Thr protein kinase family. CDPK subfamily.</text>
</comment>
<comment type="caution">
    <text evidence="5">The sequence shown here is derived from an EMBL/GenBank/DDBJ whole genome shotgun (WGS) entry which is preliminary data.</text>
</comment>